<proteinExistence type="predicted"/>
<keyword evidence="3" id="KW-1185">Reference proteome</keyword>
<reference evidence="2" key="3">
    <citation type="journal article" date="2017" name="Nature">
        <title>Genome sequence of the progenitor of the wheat D genome Aegilops tauschii.</title>
        <authorList>
            <person name="Luo M.C."/>
            <person name="Gu Y.Q."/>
            <person name="Puiu D."/>
            <person name="Wang H."/>
            <person name="Twardziok S.O."/>
            <person name="Deal K.R."/>
            <person name="Huo N."/>
            <person name="Zhu T."/>
            <person name="Wang L."/>
            <person name="Wang Y."/>
            <person name="McGuire P.E."/>
            <person name="Liu S."/>
            <person name="Long H."/>
            <person name="Ramasamy R.K."/>
            <person name="Rodriguez J.C."/>
            <person name="Van S.L."/>
            <person name="Yuan L."/>
            <person name="Wang Z."/>
            <person name="Xia Z."/>
            <person name="Xiao L."/>
            <person name="Anderson O.D."/>
            <person name="Ouyang S."/>
            <person name="Liang Y."/>
            <person name="Zimin A.V."/>
            <person name="Pertea G."/>
            <person name="Qi P."/>
            <person name="Bennetzen J.L."/>
            <person name="Dai X."/>
            <person name="Dawson M.W."/>
            <person name="Muller H.G."/>
            <person name="Kugler K."/>
            <person name="Rivarola-Duarte L."/>
            <person name="Spannagl M."/>
            <person name="Mayer K.F.X."/>
            <person name="Lu F.H."/>
            <person name="Bevan M.W."/>
            <person name="Leroy P."/>
            <person name="Li P."/>
            <person name="You F.M."/>
            <person name="Sun Q."/>
            <person name="Liu Z."/>
            <person name="Lyons E."/>
            <person name="Wicker T."/>
            <person name="Salzberg S.L."/>
            <person name="Devos K.M."/>
            <person name="Dvorak J."/>
        </authorList>
    </citation>
    <scope>NUCLEOTIDE SEQUENCE [LARGE SCALE GENOMIC DNA]</scope>
    <source>
        <strain evidence="2">cv. AL8/78</strain>
    </source>
</reference>
<protein>
    <recommendedName>
        <fullName evidence="4">Reverse transcriptase zinc-binding domain-containing protein</fullName>
    </recommendedName>
</protein>
<organism evidence="2 3">
    <name type="scientific">Aegilops tauschii subsp. strangulata</name>
    <name type="common">Goatgrass</name>
    <dbReference type="NCBI Taxonomy" id="200361"/>
    <lineage>
        <taxon>Eukaryota</taxon>
        <taxon>Viridiplantae</taxon>
        <taxon>Streptophyta</taxon>
        <taxon>Embryophyta</taxon>
        <taxon>Tracheophyta</taxon>
        <taxon>Spermatophyta</taxon>
        <taxon>Magnoliopsida</taxon>
        <taxon>Liliopsida</taxon>
        <taxon>Poales</taxon>
        <taxon>Poaceae</taxon>
        <taxon>BOP clade</taxon>
        <taxon>Pooideae</taxon>
        <taxon>Triticodae</taxon>
        <taxon>Triticeae</taxon>
        <taxon>Triticinae</taxon>
        <taxon>Aegilops</taxon>
    </lineage>
</organism>
<sequence length="112" mass="12874">HLLLTCVFARTVWNVICEALGRPDWVPTQQDILAPWLCSKRGLNNMSMKDLRTILGLTMRELWKHRNAIVFDGAQPSCEVLLRRIRLEGLVWVSAGLLKGDVNSFSWVARWD</sequence>
<feature type="signal peptide" evidence="1">
    <location>
        <begin position="1"/>
        <end position="17"/>
    </location>
</feature>
<reference evidence="2" key="5">
    <citation type="journal article" date="2021" name="G3 (Bethesda)">
        <title>Aegilops tauschii genome assembly Aet v5.0 features greater sequence contiguity and improved annotation.</title>
        <authorList>
            <person name="Wang L."/>
            <person name="Zhu T."/>
            <person name="Rodriguez J.C."/>
            <person name="Deal K.R."/>
            <person name="Dubcovsky J."/>
            <person name="McGuire P.E."/>
            <person name="Lux T."/>
            <person name="Spannagl M."/>
            <person name="Mayer K.F.X."/>
            <person name="Baldrich P."/>
            <person name="Meyers B.C."/>
            <person name="Huo N."/>
            <person name="Gu Y.Q."/>
            <person name="Zhou H."/>
            <person name="Devos K.M."/>
            <person name="Bennetzen J.L."/>
            <person name="Unver T."/>
            <person name="Budak H."/>
            <person name="Gulick P.J."/>
            <person name="Galiba G."/>
            <person name="Kalapos B."/>
            <person name="Nelson D.R."/>
            <person name="Li P."/>
            <person name="You F.M."/>
            <person name="Luo M.C."/>
            <person name="Dvorak J."/>
        </authorList>
    </citation>
    <scope>NUCLEOTIDE SEQUENCE [LARGE SCALE GENOMIC DNA]</scope>
    <source>
        <strain evidence="2">cv. AL8/78</strain>
    </source>
</reference>
<accession>A0A453BHB3</accession>
<reference evidence="3" key="2">
    <citation type="journal article" date="2017" name="Nat. Plants">
        <title>The Aegilops tauschii genome reveals multiple impacts of transposons.</title>
        <authorList>
            <person name="Zhao G."/>
            <person name="Zou C."/>
            <person name="Li K."/>
            <person name="Wang K."/>
            <person name="Li T."/>
            <person name="Gao L."/>
            <person name="Zhang X."/>
            <person name="Wang H."/>
            <person name="Yang Z."/>
            <person name="Liu X."/>
            <person name="Jiang W."/>
            <person name="Mao L."/>
            <person name="Kong X."/>
            <person name="Jiao Y."/>
            <person name="Jia J."/>
        </authorList>
    </citation>
    <scope>NUCLEOTIDE SEQUENCE [LARGE SCALE GENOMIC DNA]</scope>
    <source>
        <strain evidence="3">cv. AL8/78</strain>
    </source>
</reference>
<name>A0A453BHB3_AEGTS</name>
<evidence type="ECO:0008006" key="4">
    <source>
        <dbReference type="Google" id="ProtNLM"/>
    </source>
</evidence>
<evidence type="ECO:0000313" key="2">
    <source>
        <dbReference type="EnsemblPlants" id="AET2Gv20507500.1"/>
    </source>
</evidence>
<reference evidence="3" key="1">
    <citation type="journal article" date="2014" name="Science">
        <title>Ancient hybridizations among the ancestral genomes of bread wheat.</title>
        <authorList>
            <consortium name="International Wheat Genome Sequencing Consortium,"/>
            <person name="Marcussen T."/>
            <person name="Sandve S.R."/>
            <person name="Heier L."/>
            <person name="Spannagl M."/>
            <person name="Pfeifer M."/>
            <person name="Jakobsen K.S."/>
            <person name="Wulff B.B."/>
            <person name="Steuernagel B."/>
            <person name="Mayer K.F."/>
            <person name="Olsen O.A."/>
        </authorList>
    </citation>
    <scope>NUCLEOTIDE SEQUENCE [LARGE SCALE GENOMIC DNA]</scope>
    <source>
        <strain evidence="3">cv. AL8/78</strain>
    </source>
</reference>
<dbReference type="Gramene" id="AET2Gv20507500.1">
    <property type="protein sequence ID" value="AET2Gv20507500.1"/>
    <property type="gene ID" value="AET2Gv20507500"/>
</dbReference>
<evidence type="ECO:0000256" key="1">
    <source>
        <dbReference type="SAM" id="SignalP"/>
    </source>
</evidence>
<dbReference type="AlphaFoldDB" id="A0A453BHB3"/>
<dbReference type="Proteomes" id="UP000015105">
    <property type="component" value="Chromosome 2D"/>
</dbReference>
<keyword evidence="1" id="KW-0732">Signal</keyword>
<feature type="chain" id="PRO_5019379800" description="Reverse transcriptase zinc-binding domain-containing protein" evidence="1">
    <location>
        <begin position="18"/>
        <end position="112"/>
    </location>
</feature>
<reference evidence="2" key="4">
    <citation type="submission" date="2019-03" db="UniProtKB">
        <authorList>
            <consortium name="EnsemblPlants"/>
        </authorList>
    </citation>
    <scope>IDENTIFICATION</scope>
</reference>
<dbReference type="EnsemblPlants" id="AET2Gv20507500.1">
    <property type="protein sequence ID" value="AET2Gv20507500.1"/>
    <property type="gene ID" value="AET2Gv20507500"/>
</dbReference>
<evidence type="ECO:0000313" key="3">
    <source>
        <dbReference type="Proteomes" id="UP000015105"/>
    </source>
</evidence>